<accession>A0A246FLX7</accession>
<proteinExistence type="predicted"/>
<evidence type="ECO:0000256" key="1">
    <source>
        <dbReference type="SAM" id="Phobius"/>
    </source>
</evidence>
<feature type="transmembrane region" description="Helical" evidence="1">
    <location>
        <begin position="12"/>
        <end position="29"/>
    </location>
</feature>
<reference evidence="2 3" key="1">
    <citation type="submission" date="2017-06" db="EMBL/GenBank/DDBJ databases">
        <title>Hymenobacter amundsenii sp. nov. isolated from regoliths in Antarctica.</title>
        <authorList>
            <person name="Sedlacek I."/>
            <person name="Kralova S."/>
            <person name="Pantucek R."/>
            <person name="Svec P."/>
            <person name="Holochova P."/>
            <person name="Stankova E."/>
            <person name="Vrbovska V."/>
            <person name="Busse H.-J."/>
        </authorList>
    </citation>
    <scope>NUCLEOTIDE SEQUENCE [LARGE SCALE GENOMIC DNA]</scope>
    <source>
        <strain evidence="2 3">CCM 8682</strain>
    </source>
</reference>
<dbReference type="RefSeq" id="WP_088464951.1">
    <property type="nucleotide sequence ID" value="NZ_NIRR01000022.1"/>
</dbReference>
<protein>
    <recommendedName>
        <fullName evidence="4">Magnesium citrate secondary transporter</fullName>
    </recommendedName>
</protein>
<dbReference type="OrthoDB" id="1447802at2"/>
<comment type="caution">
    <text evidence="2">The sequence shown here is derived from an EMBL/GenBank/DDBJ whole genome shotgun (WGS) entry which is preliminary data.</text>
</comment>
<evidence type="ECO:0000313" key="2">
    <source>
        <dbReference type="EMBL" id="OWP62613.1"/>
    </source>
</evidence>
<keyword evidence="3" id="KW-1185">Reference proteome</keyword>
<dbReference type="Proteomes" id="UP000197277">
    <property type="component" value="Unassembled WGS sequence"/>
</dbReference>
<dbReference type="AlphaFoldDB" id="A0A246FLX7"/>
<keyword evidence="1" id="KW-0472">Membrane</keyword>
<feature type="transmembrane region" description="Helical" evidence="1">
    <location>
        <begin position="106"/>
        <end position="126"/>
    </location>
</feature>
<evidence type="ECO:0000313" key="3">
    <source>
        <dbReference type="Proteomes" id="UP000197277"/>
    </source>
</evidence>
<sequence length="137" mass="15657">MKRLPAELRHPLFLLGTAAYVVLVVYRHGGPLSARWHWPPLPALVRHHLADVLTLPLLLTLELWGLRRLYFRQPAFVLPTSWIFSSWVVISIWFEGLLPHFDARATADWLDVGAYALGGLIFGHWLNRPAPTRPGRP</sequence>
<feature type="transmembrane region" description="Helical" evidence="1">
    <location>
        <begin position="49"/>
        <end position="66"/>
    </location>
</feature>
<keyword evidence="1" id="KW-1133">Transmembrane helix</keyword>
<evidence type="ECO:0008006" key="4">
    <source>
        <dbReference type="Google" id="ProtNLM"/>
    </source>
</evidence>
<name>A0A246FLX7_9BACT</name>
<gene>
    <name evidence="2" type="ORF">CDA63_13305</name>
</gene>
<organism evidence="2 3">
    <name type="scientific">Hymenobacter amundsenii</name>
    <dbReference type="NCBI Taxonomy" id="2006685"/>
    <lineage>
        <taxon>Bacteria</taxon>
        <taxon>Pseudomonadati</taxon>
        <taxon>Bacteroidota</taxon>
        <taxon>Cytophagia</taxon>
        <taxon>Cytophagales</taxon>
        <taxon>Hymenobacteraceae</taxon>
        <taxon>Hymenobacter</taxon>
    </lineage>
</organism>
<keyword evidence="1" id="KW-0812">Transmembrane</keyword>
<dbReference type="EMBL" id="NIRR01000022">
    <property type="protein sequence ID" value="OWP62613.1"/>
    <property type="molecule type" value="Genomic_DNA"/>
</dbReference>
<feature type="transmembrane region" description="Helical" evidence="1">
    <location>
        <begin position="75"/>
        <end position="94"/>
    </location>
</feature>